<dbReference type="InterPro" id="IPR007627">
    <property type="entry name" value="RNA_pol_sigma70_r2"/>
</dbReference>
<accession>A0A840EM87</accession>
<dbReference type="GO" id="GO:0016987">
    <property type="term" value="F:sigma factor activity"/>
    <property type="evidence" value="ECO:0007669"/>
    <property type="project" value="UniProtKB-KW"/>
</dbReference>
<dbReference type="PANTHER" id="PTHR43133">
    <property type="entry name" value="RNA POLYMERASE ECF-TYPE SIGMA FACTO"/>
    <property type="match status" value="1"/>
</dbReference>
<dbReference type="Gene3D" id="1.10.1740.10">
    <property type="match status" value="1"/>
</dbReference>
<dbReference type="Proteomes" id="UP000553034">
    <property type="component" value="Unassembled WGS sequence"/>
</dbReference>
<dbReference type="InterPro" id="IPR013249">
    <property type="entry name" value="RNA_pol_sigma70_r4_t2"/>
</dbReference>
<dbReference type="Pfam" id="PF08281">
    <property type="entry name" value="Sigma70_r4_2"/>
    <property type="match status" value="1"/>
</dbReference>
<keyword evidence="3" id="KW-0731">Sigma factor</keyword>
<evidence type="ECO:0000259" key="6">
    <source>
        <dbReference type="Pfam" id="PF08281"/>
    </source>
</evidence>
<feature type="domain" description="RNA polymerase sigma-70 region 2" evidence="5">
    <location>
        <begin position="33"/>
        <end position="98"/>
    </location>
</feature>
<evidence type="ECO:0000256" key="2">
    <source>
        <dbReference type="ARBA" id="ARBA00023015"/>
    </source>
</evidence>
<organism evidence="7 8">
    <name type="scientific">Mesonia hippocampi</name>
    <dbReference type="NCBI Taxonomy" id="1628250"/>
    <lineage>
        <taxon>Bacteria</taxon>
        <taxon>Pseudomonadati</taxon>
        <taxon>Bacteroidota</taxon>
        <taxon>Flavobacteriia</taxon>
        <taxon>Flavobacteriales</taxon>
        <taxon>Flavobacteriaceae</taxon>
        <taxon>Mesonia</taxon>
    </lineage>
</organism>
<dbReference type="AlphaFoldDB" id="A0A840EM87"/>
<sequence length="196" mass="23384">MSNPQQHKHAKLSDEELIKDIVRTRDTNKFATLYSRYAEKVYHKCLSFSKSPEEAQDLVHDIFIKLFVKLSTFNHQSKFSTWLYSFTYNFCVNYVERKLKKHKEKFVSSENLTIYENYNQEISREIHDHEIFDLKTEKLQLALLKIDVNSKTILLMKYQDDFSIKEIMDALSLKESAVKMRLNRAKARLIEIYNTI</sequence>
<dbReference type="InterPro" id="IPR013325">
    <property type="entry name" value="RNA_pol_sigma_r2"/>
</dbReference>
<dbReference type="EMBL" id="JACIFO010000005">
    <property type="protein sequence ID" value="MBB4119228.1"/>
    <property type="molecule type" value="Genomic_DNA"/>
</dbReference>
<dbReference type="GO" id="GO:0003677">
    <property type="term" value="F:DNA binding"/>
    <property type="evidence" value="ECO:0007669"/>
    <property type="project" value="InterPro"/>
</dbReference>
<dbReference type="GO" id="GO:0006352">
    <property type="term" value="P:DNA-templated transcription initiation"/>
    <property type="evidence" value="ECO:0007669"/>
    <property type="project" value="InterPro"/>
</dbReference>
<keyword evidence="2" id="KW-0805">Transcription regulation</keyword>
<dbReference type="InterPro" id="IPR039425">
    <property type="entry name" value="RNA_pol_sigma-70-like"/>
</dbReference>
<dbReference type="Pfam" id="PF04542">
    <property type="entry name" value="Sigma70_r2"/>
    <property type="match status" value="1"/>
</dbReference>
<keyword evidence="8" id="KW-1185">Reference proteome</keyword>
<dbReference type="PANTHER" id="PTHR43133:SF51">
    <property type="entry name" value="RNA POLYMERASE SIGMA FACTOR"/>
    <property type="match status" value="1"/>
</dbReference>
<dbReference type="SUPFAM" id="SSF88659">
    <property type="entry name" value="Sigma3 and sigma4 domains of RNA polymerase sigma factors"/>
    <property type="match status" value="1"/>
</dbReference>
<proteinExistence type="inferred from homology"/>
<protein>
    <submittedName>
        <fullName evidence="7">RNA polymerase sigma-70 factor (ECF subfamily)</fullName>
    </submittedName>
</protein>
<keyword evidence="4" id="KW-0804">Transcription</keyword>
<dbReference type="NCBIfam" id="TIGR02937">
    <property type="entry name" value="sigma70-ECF"/>
    <property type="match status" value="1"/>
</dbReference>
<dbReference type="Gene3D" id="1.10.10.10">
    <property type="entry name" value="Winged helix-like DNA-binding domain superfamily/Winged helix DNA-binding domain"/>
    <property type="match status" value="1"/>
</dbReference>
<reference evidence="7 8" key="1">
    <citation type="submission" date="2020-08" db="EMBL/GenBank/DDBJ databases">
        <title>Genomic Encyclopedia of Type Strains, Phase IV (KMG-IV): sequencing the most valuable type-strain genomes for metagenomic binning, comparative biology and taxonomic classification.</title>
        <authorList>
            <person name="Goeker M."/>
        </authorList>
    </citation>
    <scope>NUCLEOTIDE SEQUENCE [LARGE SCALE GENOMIC DNA]</scope>
    <source>
        <strain evidence="7 8">DSM 29568</strain>
    </source>
</reference>
<comment type="caution">
    <text evidence="7">The sequence shown here is derived from an EMBL/GenBank/DDBJ whole genome shotgun (WGS) entry which is preliminary data.</text>
</comment>
<comment type="similarity">
    <text evidence="1">Belongs to the sigma-70 factor family. ECF subfamily.</text>
</comment>
<evidence type="ECO:0000313" key="7">
    <source>
        <dbReference type="EMBL" id="MBB4119228.1"/>
    </source>
</evidence>
<dbReference type="InterPro" id="IPR013324">
    <property type="entry name" value="RNA_pol_sigma_r3/r4-like"/>
</dbReference>
<dbReference type="RefSeq" id="WP_183477582.1">
    <property type="nucleotide sequence ID" value="NZ_JACIFO010000005.1"/>
</dbReference>
<name>A0A840EM87_9FLAO</name>
<evidence type="ECO:0000256" key="3">
    <source>
        <dbReference type="ARBA" id="ARBA00023082"/>
    </source>
</evidence>
<dbReference type="InterPro" id="IPR014284">
    <property type="entry name" value="RNA_pol_sigma-70_dom"/>
</dbReference>
<evidence type="ECO:0000256" key="1">
    <source>
        <dbReference type="ARBA" id="ARBA00010641"/>
    </source>
</evidence>
<evidence type="ECO:0000259" key="5">
    <source>
        <dbReference type="Pfam" id="PF04542"/>
    </source>
</evidence>
<gene>
    <name evidence="7" type="ORF">GGR32_001524</name>
</gene>
<dbReference type="InterPro" id="IPR036388">
    <property type="entry name" value="WH-like_DNA-bd_sf"/>
</dbReference>
<evidence type="ECO:0000256" key="4">
    <source>
        <dbReference type="ARBA" id="ARBA00023163"/>
    </source>
</evidence>
<evidence type="ECO:0000313" key="8">
    <source>
        <dbReference type="Proteomes" id="UP000553034"/>
    </source>
</evidence>
<feature type="domain" description="RNA polymerase sigma factor 70 region 4 type 2" evidence="6">
    <location>
        <begin position="137"/>
        <end position="189"/>
    </location>
</feature>
<dbReference type="SUPFAM" id="SSF88946">
    <property type="entry name" value="Sigma2 domain of RNA polymerase sigma factors"/>
    <property type="match status" value="1"/>
</dbReference>